<feature type="non-terminal residue" evidence="2">
    <location>
        <position position="73"/>
    </location>
</feature>
<protein>
    <submittedName>
        <fullName evidence="2">Uncharacterized protein</fullName>
    </submittedName>
</protein>
<name>A0A392U3H3_9FABA</name>
<keyword evidence="3" id="KW-1185">Reference proteome</keyword>
<evidence type="ECO:0000256" key="1">
    <source>
        <dbReference type="SAM" id="MobiDB-lite"/>
    </source>
</evidence>
<comment type="caution">
    <text evidence="2">The sequence shown here is derived from an EMBL/GenBank/DDBJ whole genome shotgun (WGS) entry which is preliminary data.</text>
</comment>
<sequence>RFQRKKKLATQKVSAGGNATVVQKVEWAKKPAKERLAPIVEGVEAENGKDDENEEDYMEDDDFLDDEPDFDVL</sequence>
<evidence type="ECO:0000313" key="3">
    <source>
        <dbReference type="Proteomes" id="UP000265520"/>
    </source>
</evidence>
<evidence type="ECO:0000313" key="2">
    <source>
        <dbReference type="EMBL" id="MCI66585.1"/>
    </source>
</evidence>
<feature type="compositionally biased region" description="Acidic residues" evidence="1">
    <location>
        <begin position="49"/>
        <end position="73"/>
    </location>
</feature>
<reference evidence="2 3" key="1">
    <citation type="journal article" date="2018" name="Front. Plant Sci.">
        <title>Red Clover (Trifolium pratense) and Zigzag Clover (T. medium) - A Picture of Genomic Similarities and Differences.</title>
        <authorList>
            <person name="Dluhosova J."/>
            <person name="Istvanek J."/>
            <person name="Nedelnik J."/>
            <person name="Repkova J."/>
        </authorList>
    </citation>
    <scope>NUCLEOTIDE SEQUENCE [LARGE SCALE GENOMIC DNA]</scope>
    <source>
        <strain evidence="3">cv. 10/8</strain>
        <tissue evidence="2">Leaf</tissue>
    </source>
</reference>
<feature type="non-terminal residue" evidence="2">
    <location>
        <position position="1"/>
    </location>
</feature>
<organism evidence="2 3">
    <name type="scientific">Trifolium medium</name>
    <dbReference type="NCBI Taxonomy" id="97028"/>
    <lineage>
        <taxon>Eukaryota</taxon>
        <taxon>Viridiplantae</taxon>
        <taxon>Streptophyta</taxon>
        <taxon>Embryophyta</taxon>
        <taxon>Tracheophyta</taxon>
        <taxon>Spermatophyta</taxon>
        <taxon>Magnoliopsida</taxon>
        <taxon>eudicotyledons</taxon>
        <taxon>Gunneridae</taxon>
        <taxon>Pentapetalae</taxon>
        <taxon>rosids</taxon>
        <taxon>fabids</taxon>
        <taxon>Fabales</taxon>
        <taxon>Fabaceae</taxon>
        <taxon>Papilionoideae</taxon>
        <taxon>50 kb inversion clade</taxon>
        <taxon>NPAAA clade</taxon>
        <taxon>Hologalegina</taxon>
        <taxon>IRL clade</taxon>
        <taxon>Trifolieae</taxon>
        <taxon>Trifolium</taxon>
    </lineage>
</organism>
<dbReference type="EMBL" id="LXQA010698278">
    <property type="protein sequence ID" value="MCI66585.1"/>
    <property type="molecule type" value="Genomic_DNA"/>
</dbReference>
<dbReference type="AlphaFoldDB" id="A0A392U3H3"/>
<feature type="region of interest" description="Disordered" evidence="1">
    <location>
        <begin position="38"/>
        <end position="73"/>
    </location>
</feature>
<proteinExistence type="predicted"/>
<accession>A0A392U3H3</accession>
<dbReference type="Proteomes" id="UP000265520">
    <property type="component" value="Unassembled WGS sequence"/>
</dbReference>